<keyword evidence="2" id="KW-1003">Cell membrane</keyword>
<feature type="transmembrane region" description="Helical" evidence="8">
    <location>
        <begin position="410"/>
        <end position="433"/>
    </location>
</feature>
<keyword evidence="4 8" id="KW-0812">Transmembrane</keyword>
<dbReference type="STRING" id="576131.SAMN05444486_10186"/>
<evidence type="ECO:0000256" key="4">
    <source>
        <dbReference type="ARBA" id="ARBA00022692"/>
    </source>
</evidence>
<dbReference type="GO" id="GO:0016758">
    <property type="term" value="F:hexosyltransferase activity"/>
    <property type="evidence" value="ECO:0007669"/>
    <property type="project" value="InterPro"/>
</dbReference>
<feature type="transmembrane region" description="Helical" evidence="8">
    <location>
        <begin position="312"/>
        <end position="332"/>
    </location>
</feature>
<gene>
    <name evidence="9" type="ORF">SAMN05444486_10186</name>
</gene>
<dbReference type="Proteomes" id="UP000199026">
    <property type="component" value="Unassembled WGS sequence"/>
</dbReference>
<proteinExistence type="inferred from homology"/>
<name>A0A1H3GX67_9RHOB</name>
<keyword evidence="10" id="KW-1185">Reference proteome</keyword>
<feature type="transmembrane region" description="Helical" evidence="8">
    <location>
        <begin position="235"/>
        <end position="255"/>
    </location>
</feature>
<evidence type="ECO:0000256" key="1">
    <source>
        <dbReference type="ARBA" id="ARBA00004651"/>
    </source>
</evidence>
<sequence>MAQGQKSSHVARKTLLPRCFHGVSIQAAADMPFSRKITSGSYQMQRLAYPVCALLFAGLFLSMFLNTASPDLSALFQAAHAVSIGQSSTIYALDSDPLKADALYVYPPLWAWLIAPLTQQVSFEAFSKAMFYAHVTMLCASVGLAWKVVRPPHMKFEHFIFVSFALLALSAPVFQALGQNQPQILTLFLVLLAFERYRAGSFAMAGMILAVAAAFKLSPLFLVLIFILERNGRATVAFVATGLSLALMSLALAGWPMHLRFLELIGEIDNVIILSNTNYAPELLLYQMQAFASGAEASSWSMSQTMATPEPFWLSVFMAALMLSALTALILMRPRLIPGTAVPVLLMGFALATALFGPASWGHYFVLPLLLLPTLFHVLPRLTAWRWIISLGLLQSFPAYLIYFEMSEALYVTTLMGVLCFGGLLLALVSSVFRAVRFEPDVPMHFR</sequence>
<feature type="transmembrane region" description="Helical" evidence="8">
    <location>
        <begin position="384"/>
        <end position="403"/>
    </location>
</feature>
<dbReference type="InterPro" id="IPR018584">
    <property type="entry name" value="GT87"/>
</dbReference>
<keyword evidence="3" id="KW-0808">Transferase</keyword>
<evidence type="ECO:0000313" key="9">
    <source>
        <dbReference type="EMBL" id="SDY07831.1"/>
    </source>
</evidence>
<evidence type="ECO:0000313" key="10">
    <source>
        <dbReference type="Proteomes" id="UP000199026"/>
    </source>
</evidence>
<dbReference type="Pfam" id="PF09594">
    <property type="entry name" value="GT87"/>
    <property type="match status" value="1"/>
</dbReference>
<feature type="transmembrane region" description="Helical" evidence="8">
    <location>
        <begin position="158"/>
        <end position="177"/>
    </location>
</feature>
<feature type="transmembrane region" description="Helical" evidence="8">
    <location>
        <begin position="344"/>
        <end position="364"/>
    </location>
</feature>
<protein>
    <recommendedName>
        <fullName evidence="11">DUF2029 domain-containing protein</fullName>
    </recommendedName>
</protein>
<comment type="similarity">
    <text evidence="7">Belongs to the glycosyltransferase 87 family.</text>
</comment>
<accession>A0A1H3GX67</accession>
<feature type="transmembrane region" description="Helical" evidence="8">
    <location>
        <begin position="129"/>
        <end position="146"/>
    </location>
</feature>
<evidence type="ECO:0000256" key="6">
    <source>
        <dbReference type="ARBA" id="ARBA00023136"/>
    </source>
</evidence>
<evidence type="ECO:0008006" key="11">
    <source>
        <dbReference type="Google" id="ProtNLM"/>
    </source>
</evidence>
<organism evidence="9 10">
    <name type="scientific">Lentibacter algarum</name>
    <dbReference type="NCBI Taxonomy" id="576131"/>
    <lineage>
        <taxon>Bacteria</taxon>
        <taxon>Pseudomonadati</taxon>
        <taxon>Pseudomonadota</taxon>
        <taxon>Alphaproteobacteria</taxon>
        <taxon>Rhodobacterales</taxon>
        <taxon>Roseobacteraceae</taxon>
        <taxon>Lentibacter</taxon>
    </lineage>
</organism>
<evidence type="ECO:0000256" key="7">
    <source>
        <dbReference type="ARBA" id="ARBA00024033"/>
    </source>
</evidence>
<dbReference type="AlphaFoldDB" id="A0A1H3GX67"/>
<keyword evidence="5 8" id="KW-1133">Transmembrane helix</keyword>
<dbReference type="GO" id="GO:0005886">
    <property type="term" value="C:plasma membrane"/>
    <property type="evidence" value="ECO:0007669"/>
    <property type="project" value="UniProtKB-SubCell"/>
</dbReference>
<comment type="subcellular location">
    <subcellularLocation>
        <location evidence="1">Cell membrane</location>
        <topology evidence="1">Multi-pass membrane protein</topology>
    </subcellularLocation>
</comment>
<evidence type="ECO:0000256" key="3">
    <source>
        <dbReference type="ARBA" id="ARBA00022679"/>
    </source>
</evidence>
<reference evidence="9 10" key="1">
    <citation type="submission" date="2016-10" db="EMBL/GenBank/DDBJ databases">
        <authorList>
            <person name="de Groot N.N."/>
        </authorList>
    </citation>
    <scope>NUCLEOTIDE SEQUENCE [LARGE SCALE GENOMIC DNA]</scope>
    <source>
        <strain evidence="9 10">DSM 24677</strain>
    </source>
</reference>
<evidence type="ECO:0000256" key="2">
    <source>
        <dbReference type="ARBA" id="ARBA00022475"/>
    </source>
</evidence>
<evidence type="ECO:0000256" key="8">
    <source>
        <dbReference type="SAM" id="Phobius"/>
    </source>
</evidence>
<dbReference type="EMBL" id="FNPR01000001">
    <property type="protein sequence ID" value="SDY07831.1"/>
    <property type="molecule type" value="Genomic_DNA"/>
</dbReference>
<keyword evidence="6 8" id="KW-0472">Membrane</keyword>
<feature type="transmembrane region" description="Helical" evidence="8">
    <location>
        <begin position="47"/>
        <end position="65"/>
    </location>
</feature>
<feature type="transmembrane region" description="Helical" evidence="8">
    <location>
        <begin position="197"/>
        <end position="228"/>
    </location>
</feature>
<evidence type="ECO:0000256" key="5">
    <source>
        <dbReference type="ARBA" id="ARBA00022989"/>
    </source>
</evidence>